<dbReference type="PANTHER" id="PTHR46539:SF1">
    <property type="entry name" value="E3 UBIQUITIN-PROTEIN LIGASE ATL42"/>
    <property type="match status" value="1"/>
</dbReference>
<feature type="region of interest" description="Disordered" evidence="9">
    <location>
        <begin position="90"/>
        <end position="109"/>
    </location>
</feature>
<dbReference type="AlphaFoldDB" id="W7E7B4"/>
<dbReference type="PROSITE" id="PS50089">
    <property type="entry name" value="ZF_RING_2"/>
    <property type="match status" value="1"/>
</dbReference>
<evidence type="ECO:0000256" key="1">
    <source>
        <dbReference type="ARBA" id="ARBA00004370"/>
    </source>
</evidence>
<keyword evidence="4 8" id="KW-0863">Zinc-finger</keyword>
<sequence length="128" mass="14527">MSDLPTKDDFFAHGLSVCPLPDDDTDCPICLENFTSAPSTPNGATDEDAESYVPLQMPCCNNVFCYRCINTWLNSANTCPTCRVRLFEGPESEPEREPFESTDSETYDEEDLDELMEYYSEWGYVTDD</sequence>
<reference evidence="11 12" key="1">
    <citation type="journal article" date="2013" name="PLoS Genet.">
        <title>Comparative genome structure, secondary metabolite, and effector coding capacity across Cochliobolus pathogens.</title>
        <authorList>
            <person name="Condon B.J."/>
            <person name="Leng Y."/>
            <person name="Wu D."/>
            <person name="Bushley K.E."/>
            <person name="Ohm R.A."/>
            <person name="Otillar R."/>
            <person name="Martin J."/>
            <person name="Schackwitz W."/>
            <person name="Grimwood J."/>
            <person name="MohdZainudin N."/>
            <person name="Xue C."/>
            <person name="Wang R."/>
            <person name="Manning V.A."/>
            <person name="Dhillon B."/>
            <person name="Tu Z.J."/>
            <person name="Steffenson B.J."/>
            <person name="Salamov A."/>
            <person name="Sun H."/>
            <person name="Lowry S."/>
            <person name="LaButti K."/>
            <person name="Han J."/>
            <person name="Copeland A."/>
            <person name="Lindquist E."/>
            <person name="Barry K."/>
            <person name="Schmutz J."/>
            <person name="Baker S.E."/>
            <person name="Ciuffetti L.M."/>
            <person name="Grigoriev I.V."/>
            <person name="Zhong S."/>
            <person name="Turgeon B.G."/>
        </authorList>
    </citation>
    <scope>NUCLEOTIDE SEQUENCE [LARGE SCALE GENOMIC DNA]</scope>
    <source>
        <strain evidence="11 12">FI3</strain>
    </source>
</reference>
<evidence type="ECO:0000256" key="5">
    <source>
        <dbReference type="ARBA" id="ARBA00022833"/>
    </source>
</evidence>
<evidence type="ECO:0000259" key="10">
    <source>
        <dbReference type="PROSITE" id="PS50089"/>
    </source>
</evidence>
<proteinExistence type="predicted"/>
<dbReference type="InterPro" id="IPR013083">
    <property type="entry name" value="Znf_RING/FYVE/PHD"/>
</dbReference>
<dbReference type="GO" id="GO:0008270">
    <property type="term" value="F:zinc ion binding"/>
    <property type="evidence" value="ECO:0007669"/>
    <property type="project" value="UniProtKB-KW"/>
</dbReference>
<evidence type="ECO:0000256" key="6">
    <source>
        <dbReference type="ARBA" id="ARBA00022989"/>
    </source>
</evidence>
<gene>
    <name evidence="11" type="ORF">COCVIDRAFT_41275</name>
</gene>
<dbReference type="SUPFAM" id="SSF57850">
    <property type="entry name" value="RING/U-box"/>
    <property type="match status" value="1"/>
</dbReference>
<dbReference type="InterPro" id="IPR001841">
    <property type="entry name" value="Znf_RING"/>
</dbReference>
<evidence type="ECO:0000313" key="11">
    <source>
        <dbReference type="EMBL" id="EUN22974.1"/>
    </source>
</evidence>
<evidence type="ECO:0000256" key="4">
    <source>
        <dbReference type="ARBA" id="ARBA00022771"/>
    </source>
</evidence>
<evidence type="ECO:0000256" key="9">
    <source>
        <dbReference type="SAM" id="MobiDB-lite"/>
    </source>
</evidence>
<dbReference type="Proteomes" id="UP000054337">
    <property type="component" value="Unassembled WGS sequence"/>
</dbReference>
<accession>W7E7B4</accession>
<name>W7E7B4_BIPV3</name>
<evidence type="ECO:0000256" key="3">
    <source>
        <dbReference type="ARBA" id="ARBA00022723"/>
    </source>
</evidence>
<keyword evidence="12" id="KW-1185">Reference proteome</keyword>
<keyword evidence="3" id="KW-0479">Metal-binding</keyword>
<dbReference type="Pfam" id="PF13639">
    <property type="entry name" value="zf-RING_2"/>
    <property type="match status" value="1"/>
</dbReference>
<dbReference type="EMBL" id="KI968797">
    <property type="protein sequence ID" value="EUN22974.1"/>
    <property type="molecule type" value="Genomic_DNA"/>
</dbReference>
<dbReference type="HOGENOM" id="CLU_1981434_0_0_1"/>
<keyword evidence="5" id="KW-0862">Zinc</keyword>
<keyword evidence="7" id="KW-0472">Membrane</keyword>
<evidence type="ECO:0000256" key="7">
    <source>
        <dbReference type="ARBA" id="ARBA00023136"/>
    </source>
</evidence>
<dbReference type="PANTHER" id="PTHR46539">
    <property type="entry name" value="E3 UBIQUITIN-PROTEIN LIGASE ATL42"/>
    <property type="match status" value="1"/>
</dbReference>
<feature type="compositionally biased region" description="Basic and acidic residues" evidence="9">
    <location>
        <begin position="90"/>
        <end position="99"/>
    </location>
</feature>
<protein>
    <recommendedName>
        <fullName evidence="10">RING-type domain-containing protein</fullName>
    </recommendedName>
</protein>
<dbReference type="GO" id="GO:0016020">
    <property type="term" value="C:membrane"/>
    <property type="evidence" value="ECO:0007669"/>
    <property type="project" value="UniProtKB-SubCell"/>
</dbReference>
<evidence type="ECO:0000256" key="2">
    <source>
        <dbReference type="ARBA" id="ARBA00022692"/>
    </source>
</evidence>
<comment type="subcellular location">
    <subcellularLocation>
        <location evidence="1">Membrane</location>
    </subcellularLocation>
</comment>
<dbReference type="Gene3D" id="3.30.40.10">
    <property type="entry name" value="Zinc/RING finger domain, C3HC4 (zinc finger)"/>
    <property type="match status" value="1"/>
</dbReference>
<feature type="compositionally biased region" description="Acidic residues" evidence="9">
    <location>
        <begin position="100"/>
        <end position="109"/>
    </location>
</feature>
<dbReference type="RefSeq" id="XP_014552556.1">
    <property type="nucleotide sequence ID" value="XM_014697070.1"/>
</dbReference>
<dbReference type="SMART" id="SM00184">
    <property type="entry name" value="RING"/>
    <property type="match status" value="1"/>
</dbReference>
<organism evidence="11 12">
    <name type="scientific">Bipolaris victoriae (strain FI3)</name>
    <name type="common">Victoria blight of oats agent</name>
    <name type="synonym">Cochliobolus victoriae</name>
    <dbReference type="NCBI Taxonomy" id="930091"/>
    <lineage>
        <taxon>Eukaryota</taxon>
        <taxon>Fungi</taxon>
        <taxon>Dikarya</taxon>
        <taxon>Ascomycota</taxon>
        <taxon>Pezizomycotina</taxon>
        <taxon>Dothideomycetes</taxon>
        <taxon>Pleosporomycetidae</taxon>
        <taxon>Pleosporales</taxon>
        <taxon>Pleosporineae</taxon>
        <taxon>Pleosporaceae</taxon>
        <taxon>Bipolaris</taxon>
    </lineage>
</organism>
<dbReference type="GeneID" id="26257091"/>
<keyword evidence="6" id="KW-1133">Transmembrane helix</keyword>
<evidence type="ECO:0000313" key="12">
    <source>
        <dbReference type="Proteomes" id="UP000054337"/>
    </source>
</evidence>
<feature type="domain" description="RING-type" evidence="10">
    <location>
        <begin position="27"/>
        <end position="83"/>
    </location>
</feature>
<keyword evidence="2" id="KW-0812">Transmembrane</keyword>
<evidence type="ECO:0000256" key="8">
    <source>
        <dbReference type="PROSITE-ProRule" id="PRU00175"/>
    </source>
</evidence>
<dbReference type="OrthoDB" id="3694173at2759"/>